<organism evidence="1 2">
    <name type="scientific">Kipferlia bialata</name>
    <dbReference type="NCBI Taxonomy" id="797122"/>
    <lineage>
        <taxon>Eukaryota</taxon>
        <taxon>Metamonada</taxon>
        <taxon>Carpediemonas-like organisms</taxon>
        <taxon>Kipferlia</taxon>
    </lineage>
</organism>
<dbReference type="EMBL" id="BDIP01008550">
    <property type="protein sequence ID" value="GIQ91901.1"/>
    <property type="molecule type" value="Genomic_DNA"/>
</dbReference>
<evidence type="ECO:0000313" key="1">
    <source>
        <dbReference type="EMBL" id="GIQ91901.1"/>
    </source>
</evidence>
<keyword evidence="2" id="KW-1185">Reference proteome</keyword>
<feature type="non-terminal residue" evidence="1">
    <location>
        <position position="1"/>
    </location>
</feature>
<proteinExistence type="predicted"/>
<comment type="caution">
    <text evidence="1">The sequence shown here is derived from an EMBL/GenBank/DDBJ whole genome shotgun (WGS) entry which is preliminary data.</text>
</comment>
<dbReference type="AlphaFoldDB" id="A0A9K3GRJ3"/>
<name>A0A9K3GRJ3_9EUKA</name>
<protein>
    <submittedName>
        <fullName evidence="1">Uncharacterized protein</fullName>
    </submittedName>
</protein>
<reference evidence="1 2" key="1">
    <citation type="journal article" date="2018" name="PLoS ONE">
        <title>The draft genome of Kipferlia bialata reveals reductive genome evolution in fornicate parasites.</title>
        <authorList>
            <person name="Tanifuji G."/>
            <person name="Takabayashi S."/>
            <person name="Kume K."/>
            <person name="Takagi M."/>
            <person name="Nakayama T."/>
            <person name="Kamikawa R."/>
            <person name="Inagaki Y."/>
            <person name="Hashimoto T."/>
        </authorList>
    </citation>
    <scope>NUCLEOTIDE SEQUENCE [LARGE SCALE GENOMIC DNA]</scope>
    <source>
        <strain evidence="1">NY0173</strain>
    </source>
</reference>
<dbReference type="Proteomes" id="UP000265618">
    <property type="component" value="Unassembled WGS sequence"/>
</dbReference>
<gene>
    <name evidence="1" type="ORF">KIPB_015362</name>
</gene>
<accession>A0A9K3GRJ3</accession>
<evidence type="ECO:0000313" key="2">
    <source>
        <dbReference type="Proteomes" id="UP000265618"/>
    </source>
</evidence>
<sequence length="56" mass="6562">MGPLYLASIRSYHSFVEYLDSPVSDDEERTEYYFFSDWGRMLAAQECGDYACIHII</sequence>